<reference evidence="1" key="1">
    <citation type="submission" date="2021-05" db="EMBL/GenBank/DDBJ databases">
        <authorList>
            <person name="Scholz U."/>
            <person name="Mascher M."/>
            <person name="Fiebig A."/>
        </authorList>
    </citation>
    <scope>NUCLEOTIDE SEQUENCE [LARGE SCALE GENOMIC DNA]</scope>
</reference>
<sequence length="460" mass="53675">MRILGWNCQGIGRGLGNPKMCHLAKMITSTRAHVIFLSKTKNSKFTHADISTCFNMNDTIVVPSLKKAGGLWLMWNDDLQIFVYSSSFYVILDLATDKSTNTKFGLVRIYGDPYHHQSNAIWEQVANFVYDNRNLPILCIGDMNEIMYDSDKSTTNINRTRMYAFRSIVKNCGLFDLGFCGPAYTWTNKIFSDQPLYQCLYRCLVNREWCVNFQISNVYNMPLLHCFSDHAPILMSMNGKENKPVNTFKFGNWWLKENDFQDYAKASWKRSITKPFAHRTKMLASYLKVWCRKKKPLHDVIKEIEQEIGKLQAQPLHTQNHAKDQQLSTRYEQAITRLNDFYVQRAKKNWVKDGDRNTSFFHRAIAKRRRRNTILSIKDEHDVTHFMLEKIANIFVTYFRSIFSSSVQNPTNMQASQQPSEEDPTYSIPEKIEILEVLKDMKRNASPRPDGFNVEFYIAT</sequence>
<accession>A0ACD5VRH3</accession>
<organism evidence="1 2">
    <name type="scientific">Avena sativa</name>
    <name type="common">Oat</name>
    <dbReference type="NCBI Taxonomy" id="4498"/>
    <lineage>
        <taxon>Eukaryota</taxon>
        <taxon>Viridiplantae</taxon>
        <taxon>Streptophyta</taxon>
        <taxon>Embryophyta</taxon>
        <taxon>Tracheophyta</taxon>
        <taxon>Spermatophyta</taxon>
        <taxon>Magnoliopsida</taxon>
        <taxon>Liliopsida</taxon>
        <taxon>Poales</taxon>
        <taxon>Poaceae</taxon>
        <taxon>BOP clade</taxon>
        <taxon>Pooideae</taxon>
        <taxon>Poodae</taxon>
        <taxon>Poeae</taxon>
        <taxon>Poeae Chloroplast Group 1 (Aveneae type)</taxon>
        <taxon>Aveninae</taxon>
        <taxon>Avena</taxon>
    </lineage>
</organism>
<proteinExistence type="predicted"/>
<keyword evidence="2" id="KW-1185">Reference proteome</keyword>
<protein>
    <submittedName>
        <fullName evidence="1">Uncharacterized protein</fullName>
    </submittedName>
</protein>
<reference evidence="1" key="2">
    <citation type="submission" date="2025-09" db="UniProtKB">
        <authorList>
            <consortium name="EnsemblPlants"/>
        </authorList>
    </citation>
    <scope>IDENTIFICATION</scope>
</reference>
<evidence type="ECO:0000313" key="1">
    <source>
        <dbReference type="EnsemblPlants" id="AVESA.00010b.r2.3CG0477020.1.CDS.1"/>
    </source>
</evidence>
<evidence type="ECO:0000313" key="2">
    <source>
        <dbReference type="Proteomes" id="UP001732700"/>
    </source>
</evidence>
<dbReference type="EnsemblPlants" id="AVESA.00010b.r2.3CG0477020.1">
    <property type="protein sequence ID" value="AVESA.00010b.r2.3CG0477020.1.CDS.1"/>
    <property type="gene ID" value="AVESA.00010b.r2.3CG0477020"/>
</dbReference>
<name>A0ACD5VRH3_AVESA</name>
<dbReference type="Proteomes" id="UP001732700">
    <property type="component" value="Chromosome 3C"/>
</dbReference>